<feature type="region of interest" description="Disordered" evidence="3">
    <location>
        <begin position="347"/>
        <end position="366"/>
    </location>
</feature>
<evidence type="ECO:0000313" key="6">
    <source>
        <dbReference type="EMBL" id="GIE01378.1"/>
    </source>
</evidence>
<dbReference type="Pfam" id="PF25271">
    <property type="entry name" value="DUF7868"/>
    <property type="match status" value="1"/>
</dbReference>
<dbReference type="PROSITE" id="PS00497">
    <property type="entry name" value="TYROSINASE_1"/>
    <property type="match status" value="1"/>
</dbReference>
<feature type="region of interest" description="Disordered" evidence="3">
    <location>
        <begin position="311"/>
        <end position="333"/>
    </location>
</feature>
<feature type="domain" description="Tyrosinase copper-binding" evidence="4">
    <location>
        <begin position="73"/>
        <end position="90"/>
    </location>
</feature>
<feature type="region of interest" description="Disordered" evidence="3">
    <location>
        <begin position="144"/>
        <end position="166"/>
    </location>
</feature>
<dbReference type="PANTHER" id="PTHR11474">
    <property type="entry name" value="TYROSINASE FAMILY MEMBER"/>
    <property type="match status" value="1"/>
</dbReference>
<evidence type="ECO:0000313" key="7">
    <source>
        <dbReference type="Proteomes" id="UP000637628"/>
    </source>
</evidence>
<dbReference type="PRINTS" id="PR00092">
    <property type="entry name" value="TYROSINASE"/>
</dbReference>
<name>A0ABQ3YUV3_9ACTN</name>
<feature type="domain" description="Tyrosinase copper-binding" evidence="5">
    <location>
        <begin position="240"/>
        <end position="251"/>
    </location>
</feature>
<dbReference type="Gene3D" id="1.10.1280.10">
    <property type="entry name" value="Di-copper center containing domain from catechol oxidase"/>
    <property type="match status" value="1"/>
</dbReference>
<dbReference type="PANTHER" id="PTHR11474:SF76">
    <property type="entry name" value="SHKT DOMAIN-CONTAINING PROTEIN"/>
    <property type="match status" value="1"/>
</dbReference>
<keyword evidence="2" id="KW-0186">Copper</keyword>
<proteinExistence type="predicted"/>
<evidence type="ECO:0000256" key="3">
    <source>
        <dbReference type="SAM" id="MobiDB-lite"/>
    </source>
</evidence>
<organism evidence="6 7">
    <name type="scientific">Paractinoplanes durhamensis</name>
    <dbReference type="NCBI Taxonomy" id="113563"/>
    <lineage>
        <taxon>Bacteria</taxon>
        <taxon>Bacillati</taxon>
        <taxon>Actinomycetota</taxon>
        <taxon>Actinomycetes</taxon>
        <taxon>Micromonosporales</taxon>
        <taxon>Micromonosporaceae</taxon>
        <taxon>Paractinoplanes</taxon>
    </lineage>
</organism>
<dbReference type="PROSITE" id="PS00498">
    <property type="entry name" value="TYROSINASE_2"/>
    <property type="match status" value="1"/>
</dbReference>
<dbReference type="InterPro" id="IPR008922">
    <property type="entry name" value="Di-copper_centre_dom_sf"/>
</dbReference>
<dbReference type="InterPro" id="IPR002227">
    <property type="entry name" value="Tyrosinase_Cu-bd"/>
</dbReference>
<evidence type="ECO:0000256" key="2">
    <source>
        <dbReference type="ARBA" id="ARBA00023008"/>
    </source>
</evidence>
<comment type="caution">
    <text evidence="6">The sequence shown here is derived from an EMBL/GenBank/DDBJ whole genome shotgun (WGS) entry which is preliminary data.</text>
</comment>
<dbReference type="Proteomes" id="UP000637628">
    <property type="component" value="Unassembled WGS sequence"/>
</dbReference>
<dbReference type="EMBL" id="BOML01000021">
    <property type="protein sequence ID" value="GIE01378.1"/>
    <property type="molecule type" value="Genomic_DNA"/>
</dbReference>
<protein>
    <recommendedName>
        <fullName evidence="4 5">Tyrosinase copper-binding domain-containing protein</fullName>
    </recommendedName>
</protein>
<feature type="compositionally biased region" description="Basic and acidic residues" evidence="3">
    <location>
        <begin position="144"/>
        <end position="154"/>
    </location>
</feature>
<gene>
    <name evidence="6" type="ORF">Adu01nite_27280</name>
</gene>
<evidence type="ECO:0000256" key="1">
    <source>
        <dbReference type="ARBA" id="ARBA00022723"/>
    </source>
</evidence>
<evidence type="ECO:0000259" key="4">
    <source>
        <dbReference type="PROSITE" id="PS00497"/>
    </source>
</evidence>
<dbReference type="InterPro" id="IPR057190">
    <property type="entry name" value="DUF7868"/>
</dbReference>
<dbReference type="Pfam" id="PF00264">
    <property type="entry name" value="Tyrosinase"/>
    <property type="match status" value="1"/>
</dbReference>
<reference evidence="6 7" key="1">
    <citation type="submission" date="2021-01" db="EMBL/GenBank/DDBJ databases">
        <title>Whole genome shotgun sequence of Actinoplanes durhamensis NBRC 14914.</title>
        <authorList>
            <person name="Komaki H."/>
            <person name="Tamura T."/>
        </authorList>
    </citation>
    <scope>NUCLEOTIDE SEQUENCE [LARGE SCALE GENOMIC DNA]</scope>
    <source>
        <strain evidence="6 7">NBRC 14914</strain>
    </source>
</reference>
<keyword evidence="7" id="KW-1185">Reference proteome</keyword>
<accession>A0ABQ3YUV3</accession>
<dbReference type="InterPro" id="IPR050316">
    <property type="entry name" value="Tyrosinase/Hemocyanin"/>
</dbReference>
<evidence type="ECO:0000259" key="5">
    <source>
        <dbReference type="PROSITE" id="PS00498"/>
    </source>
</evidence>
<dbReference type="SUPFAM" id="SSF48056">
    <property type="entry name" value="Di-copper centre-containing domain"/>
    <property type="match status" value="1"/>
</dbReference>
<keyword evidence="1" id="KW-0479">Metal-binding</keyword>
<sequence>MNKVRVREDIWELESQQEWHPITFAYALAVGEMQRRSEADPGDPTGWLYQSSVHSMNLPPTEPPDVWRHQCQHTSWNFLPWHRMYLYWFEEIARSIIEASAEIDRGTKSTWALPYWNYDRRGVTNTLPPPFRAKFLRDGRPNPLFVDERNKAPGRDLNNGDGMRDGRQGPISVTTARFALPATVFAGLGSFGGPRTGWHHMFENGIRTSGLLEATPHGSVHTEVGGADGLMSAFDTAALDPIFWLHHANIDRLWSVWLAQDQPPRANPTEAAWLTMESHFHDRTGADLKQRTEKVLDEVADLGYRYAEVTPPAGPMEAKPMSSGPAPEHPAELVGATSEPITLAGRRSTNRFPISPPAGPLAATAGSTPSRVVLTVEDMRAGRNPGYSYAVYLNVPDDDDDPANDTHYVGNVSFFGIEETTRFGGEHAGAISQALDVTALYHQLRDDGQWDDSLVTVTFVPILPDAGDVAGPESQPVEVGRIGLFFQ</sequence>
<dbReference type="RefSeq" id="WP_203726972.1">
    <property type="nucleotide sequence ID" value="NZ_BAAATX010000014.1"/>
</dbReference>